<comment type="caution">
    <text evidence="2">The sequence shown here is derived from an EMBL/GenBank/DDBJ whole genome shotgun (WGS) entry which is preliminary data.</text>
</comment>
<evidence type="ECO:0000256" key="1">
    <source>
        <dbReference type="SAM" id="Phobius"/>
    </source>
</evidence>
<accession>A0ABS3B0X0</accession>
<keyword evidence="1" id="KW-0812">Transmembrane</keyword>
<organism evidence="2 3">
    <name type="scientific">Sulfobacillus acidophilus</name>
    <dbReference type="NCBI Taxonomy" id="53633"/>
    <lineage>
        <taxon>Bacteria</taxon>
        <taxon>Bacillati</taxon>
        <taxon>Bacillota</taxon>
        <taxon>Clostridia</taxon>
        <taxon>Eubacteriales</taxon>
        <taxon>Clostridiales Family XVII. Incertae Sedis</taxon>
        <taxon>Sulfobacillus</taxon>
    </lineage>
</organism>
<evidence type="ECO:0000313" key="2">
    <source>
        <dbReference type="EMBL" id="MBN4077472.1"/>
    </source>
</evidence>
<keyword evidence="3" id="KW-1185">Reference proteome</keyword>
<evidence type="ECO:0008006" key="4">
    <source>
        <dbReference type="Google" id="ProtNLM"/>
    </source>
</evidence>
<proteinExistence type="predicted"/>
<reference evidence="2" key="1">
    <citation type="submission" date="2021-02" db="EMBL/GenBank/DDBJ databases">
        <title>Activity-based single-cell genomes from oceanic crustal fluid captures similar information to metagenomic and metatranscriptomic surveys with orders of magnitude less sampling.</title>
        <authorList>
            <person name="D'Angelo T.S."/>
            <person name="Orcutt B.N."/>
        </authorList>
    </citation>
    <scope>NUCLEOTIDE SEQUENCE [LARGE SCALE GENOMIC DNA]</scope>
    <source>
        <strain evidence="2">AH-315-E05</strain>
    </source>
</reference>
<gene>
    <name evidence="2" type="ORF">JYT19_01020</name>
</gene>
<evidence type="ECO:0000313" key="3">
    <source>
        <dbReference type="Proteomes" id="UP000765003"/>
    </source>
</evidence>
<dbReference type="EMBL" id="JAFITA010000016">
    <property type="protein sequence ID" value="MBN4077472.1"/>
    <property type="molecule type" value="Genomic_DNA"/>
</dbReference>
<sequence>HEYFSMLFTLIRANKPSIFYLFFYGIRMYLRIICLSFAVLVLVGCTSPCEELANLICDCETTSAKMQACKTQVRLRSSSDFTTFAKDEEVCRQALDPKNENGCTCLALEKNQIERCGMTRK</sequence>
<feature type="non-terminal residue" evidence="2">
    <location>
        <position position="1"/>
    </location>
</feature>
<name>A0ABS3B0X0_9FIRM</name>
<keyword evidence="1" id="KW-0472">Membrane</keyword>
<keyword evidence="1" id="KW-1133">Transmembrane helix</keyword>
<feature type="transmembrane region" description="Helical" evidence="1">
    <location>
        <begin position="21"/>
        <end position="43"/>
    </location>
</feature>
<protein>
    <recommendedName>
        <fullName evidence="4">DUF1540 domain-containing protein</fullName>
    </recommendedName>
</protein>
<dbReference type="Proteomes" id="UP000765003">
    <property type="component" value="Unassembled WGS sequence"/>
</dbReference>